<dbReference type="InterPro" id="IPR039426">
    <property type="entry name" value="TonB-dep_rcpt-like"/>
</dbReference>
<dbReference type="OrthoDB" id="99480at2"/>
<dbReference type="KEGG" id="fgg:FSB75_13255"/>
<dbReference type="InterPro" id="IPR008969">
    <property type="entry name" value="CarboxyPept-like_regulatory"/>
</dbReference>
<comment type="similarity">
    <text evidence="8 9">Belongs to the TonB-dependent receptor family.</text>
</comment>
<accession>A0A5B8UJF4</accession>
<keyword evidence="2 8" id="KW-0813">Transport</keyword>
<evidence type="ECO:0000256" key="7">
    <source>
        <dbReference type="ARBA" id="ARBA00023237"/>
    </source>
</evidence>
<sequence length="721" mass="80543">MESKTAVPVEGATVTLLPSKQTTLSDERGRFLFKQKSSGQELKITSIGYETVVVSITDFIKAGNTVRLDAAPVELKNLTVSTTAGEQYRSISKVDIKMRGINNSQEVLRMVPGLFIGQHAGGGKAEQIFLRGFDLDHGTDISISVDGMPVNMVSHAHGQGYADLHFLIPELIDNITFKKGTYYAEKGNFTTTGFVDFKTYNAVPNNSIKMEGGMFNTFRTVGMFNLLNADARAKGQSAYVASEYVYTNGYFDNPQNFNHFNLFGKYYGALNKHNTLSFSASTFASKWNASGQIPDRAVESGLIDFYGAIDPAEGGKTSRSNANVLLTSTLNNGSYFKNQLYYSRYKFELYSNFTFYKEDPVNGDQIRQKESRNLYGYNGSYHKIFYAGKVKVSSEIGANIRMDRTSNSELSRTKDRSITTAQLMLGNISENNLAGYTSETFSFSPRFSINTGLRYDCFHDEYLNKLKGNSIGKASASIFSPKLSFYYHASDKAQLYFSNGKGFHSNDTRVVVTQNGLQILPAAYGSDLGAVLKPTKNLLLNAALWYLWLNQEFVYVGDEGVVEPSGKSRRYGADISVRYQPVNWLYADVDLNYSHGRSVDEPKGQNYLPLAPVFTSIGGLTIKTKQDINVSLRYRYMSNRPANANNSVVAKGYFVTDAFVNYLKKRYEIGLAIQNLFNVKWKETQFDTESRLKNEPAPVSEIHFTPGTPFFAKLSFTVLFR</sequence>
<dbReference type="Pfam" id="PF07715">
    <property type="entry name" value="Plug"/>
    <property type="match status" value="1"/>
</dbReference>
<evidence type="ECO:0000259" key="10">
    <source>
        <dbReference type="Pfam" id="PF00593"/>
    </source>
</evidence>
<reference evidence="12 13" key="1">
    <citation type="journal article" date="2015" name="Int. J. Syst. Evol. Microbiol.">
        <title>Flavisolibacter ginsenosidimutans sp. nov., with ginsenoside-converting activity isolated from soil used for cultivating ginseng.</title>
        <authorList>
            <person name="Zhao Y."/>
            <person name="Liu Q."/>
            <person name="Kang M.S."/>
            <person name="Jin F."/>
            <person name="Yu H."/>
            <person name="Im W.T."/>
        </authorList>
    </citation>
    <scope>NUCLEOTIDE SEQUENCE [LARGE SCALE GENOMIC DNA]</scope>
    <source>
        <strain evidence="12 13">Gsoil 636</strain>
    </source>
</reference>
<keyword evidence="13" id="KW-1185">Reference proteome</keyword>
<gene>
    <name evidence="12" type="ORF">FSB75_13255</name>
</gene>
<keyword evidence="6 8" id="KW-0472">Membrane</keyword>
<evidence type="ECO:0000256" key="5">
    <source>
        <dbReference type="ARBA" id="ARBA00023077"/>
    </source>
</evidence>
<keyword evidence="4 8" id="KW-0812">Transmembrane</keyword>
<feature type="domain" description="TonB-dependent receptor plug" evidence="11">
    <location>
        <begin position="89"/>
        <end position="192"/>
    </location>
</feature>
<dbReference type="Gene3D" id="2.170.130.10">
    <property type="entry name" value="TonB-dependent receptor, plug domain"/>
    <property type="match status" value="1"/>
</dbReference>
<keyword evidence="7 8" id="KW-0998">Cell outer membrane</keyword>
<dbReference type="GO" id="GO:0009279">
    <property type="term" value="C:cell outer membrane"/>
    <property type="evidence" value="ECO:0007669"/>
    <property type="project" value="UniProtKB-SubCell"/>
</dbReference>
<dbReference type="InterPro" id="IPR000531">
    <property type="entry name" value="Beta-barrel_TonB"/>
</dbReference>
<dbReference type="PANTHER" id="PTHR30069:SF36">
    <property type="entry name" value="BLL6948 PROTEIN"/>
    <property type="match status" value="1"/>
</dbReference>
<dbReference type="InterPro" id="IPR036942">
    <property type="entry name" value="Beta-barrel_TonB_sf"/>
</dbReference>
<protein>
    <submittedName>
        <fullName evidence="12">TonB-dependent receptor</fullName>
    </submittedName>
</protein>
<evidence type="ECO:0000256" key="3">
    <source>
        <dbReference type="ARBA" id="ARBA00022452"/>
    </source>
</evidence>
<dbReference type="Gene3D" id="2.40.170.20">
    <property type="entry name" value="TonB-dependent receptor, beta-barrel domain"/>
    <property type="match status" value="1"/>
</dbReference>
<dbReference type="Pfam" id="PF00593">
    <property type="entry name" value="TonB_dep_Rec_b-barrel"/>
    <property type="match status" value="1"/>
</dbReference>
<dbReference type="PROSITE" id="PS52016">
    <property type="entry name" value="TONB_DEPENDENT_REC_3"/>
    <property type="match status" value="1"/>
</dbReference>
<evidence type="ECO:0000256" key="4">
    <source>
        <dbReference type="ARBA" id="ARBA00022692"/>
    </source>
</evidence>
<name>A0A5B8UJF4_9BACT</name>
<dbReference type="InterPro" id="IPR037066">
    <property type="entry name" value="Plug_dom_sf"/>
</dbReference>
<evidence type="ECO:0000256" key="8">
    <source>
        <dbReference type="PROSITE-ProRule" id="PRU01360"/>
    </source>
</evidence>
<feature type="domain" description="TonB-dependent receptor-like beta-barrel" evidence="10">
    <location>
        <begin position="276"/>
        <end position="676"/>
    </location>
</feature>
<evidence type="ECO:0000256" key="6">
    <source>
        <dbReference type="ARBA" id="ARBA00023136"/>
    </source>
</evidence>
<evidence type="ECO:0000313" key="12">
    <source>
        <dbReference type="EMBL" id="QEC56824.1"/>
    </source>
</evidence>
<dbReference type="SUPFAM" id="SSF49464">
    <property type="entry name" value="Carboxypeptidase regulatory domain-like"/>
    <property type="match status" value="1"/>
</dbReference>
<dbReference type="AlphaFoldDB" id="A0A5B8UJF4"/>
<keyword evidence="5 9" id="KW-0798">TonB box</keyword>
<keyword evidence="12" id="KW-0675">Receptor</keyword>
<dbReference type="EMBL" id="CP042433">
    <property type="protein sequence ID" value="QEC56824.1"/>
    <property type="molecule type" value="Genomic_DNA"/>
</dbReference>
<evidence type="ECO:0000256" key="2">
    <source>
        <dbReference type="ARBA" id="ARBA00022448"/>
    </source>
</evidence>
<evidence type="ECO:0000256" key="9">
    <source>
        <dbReference type="RuleBase" id="RU003357"/>
    </source>
</evidence>
<dbReference type="Proteomes" id="UP000321204">
    <property type="component" value="Chromosome"/>
</dbReference>
<comment type="subcellular location">
    <subcellularLocation>
        <location evidence="1 8">Cell outer membrane</location>
        <topology evidence="1 8">Multi-pass membrane protein</topology>
    </subcellularLocation>
</comment>
<keyword evidence="3 8" id="KW-1134">Transmembrane beta strand</keyword>
<dbReference type="GO" id="GO:0044718">
    <property type="term" value="P:siderophore transmembrane transport"/>
    <property type="evidence" value="ECO:0007669"/>
    <property type="project" value="TreeGrafter"/>
</dbReference>
<organism evidence="12 13">
    <name type="scientific">Flavisolibacter ginsenosidimutans</name>
    <dbReference type="NCBI Taxonomy" id="661481"/>
    <lineage>
        <taxon>Bacteria</taxon>
        <taxon>Pseudomonadati</taxon>
        <taxon>Bacteroidota</taxon>
        <taxon>Chitinophagia</taxon>
        <taxon>Chitinophagales</taxon>
        <taxon>Chitinophagaceae</taxon>
        <taxon>Flavisolibacter</taxon>
    </lineage>
</organism>
<dbReference type="GO" id="GO:0015344">
    <property type="term" value="F:siderophore uptake transmembrane transporter activity"/>
    <property type="evidence" value="ECO:0007669"/>
    <property type="project" value="TreeGrafter"/>
</dbReference>
<dbReference type="InterPro" id="IPR012910">
    <property type="entry name" value="Plug_dom"/>
</dbReference>
<dbReference type="PANTHER" id="PTHR30069">
    <property type="entry name" value="TONB-DEPENDENT OUTER MEMBRANE RECEPTOR"/>
    <property type="match status" value="1"/>
</dbReference>
<evidence type="ECO:0000313" key="13">
    <source>
        <dbReference type="Proteomes" id="UP000321204"/>
    </source>
</evidence>
<evidence type="ECO:0000256" key="1">
    <source>
        <dbReference type="ARBA" id="ARBA00004571"/>
    </source>
</evidence>
<dbReference type="RefSeq" id="WP_146788331.1">
    <property type="nucleotide sequence ID" value="NZ_BAABIO010000003.1"/>
</dbReference>
<evidence type="ECO:0000259" key="11">
    <source>
        <dbReference type="Pfam" id="PF07715"/>
    </source>
</evidence>
<proteinExistence type="inferred from homology"/>
<dbReference type="SUPFAM" id="SSF56935">
    <property type="entry name" value="Porins"/>
    <property type="match status" value="1"/>
</dbReference>